<sequence>MKQLFRNIFTLSVLLVYSLGNVISIQQVVSNSVSSVEKHQGDTVKDSDATKALVSYLYSNKGFIDSVFNDFSFDFNFETEDFKTSFSALKHKEPYTQNKVNTYLNYSKHIQPGLSIKALLYPFHTFS</sequence>
<proteinExistence type="predicted"/>
<dbReference type="RefSeq" id="WP_311940092.1">
    <property type="nucleotide sequence ID" value="NZ_JAVSCK010000003.1"/>
</dbReference>
<comment type="caution">
    <text evidence="1">The sequence shown here is derived from an EMBL/GenBank/DDBJ whole genome shotgun (WGS) entry which is preliminary data.</text>
</comment>
<protein>
    <submittedName>
        <fullName evidence="1">Uncharacterized protein</fullName>
    </submittedName>
</protein>
<dbReference type="Proteomes" id="UP001597163">
    <property type="component" value="Unassembled WGS sequence"/>
</dbReference>
<evidence type="ECO:0000313" key="1">
    <source>
        <dbReference type="EMBL" id="MFD1163046.1"/>
    </source>
</evidence>
<evidence type="ECO:0000313" key="2">
    <source>
        <dbReference type="Proteomes" id="UP001597163"/>
    </source>
</evidence>
<reference evidence="2" key="1">
    <citation type="journal article" date="2019" name="Int. J. Syst. Evol. Microbiol.">
        <title>The Global Catalogue of Microorganisms (GCM) 10K type strain sequencing project: providing services to taxonomists for standard genome sequencing and annotation.</title>
        <authorList>
            <consortium name="The Broad Institute Genomics Platform"/>
            <consortium name="The Broad Institute Genome Sequencing Center for Infectious Disease"/>
            <person name="Wu L."/>
            <person name="Ma J."/>
        </authorList>
    </citation>
    <scope>NUCLEOTIDE SEQUENCE [LARGE SCALE GENOMIC DNA]</scope>
    <source>
        <strain evidence="2">CCUG 63246</strain>
    </source>
</reference>
<keyword evidence="2" id="KW-1185">Reference proteome</keyword>
<name>A0ABW3RDG1_9FLAO</name>
<accession>A0ABW3RDG1</accession>
<dbReference type="EMBL" id="JBHTLJ010000003">
    <property type="protein sequence ID" value="MFD1163046.1"/>
    <property type="molecule type" value="Genomic_DNA"/>
</dbReference>
<gene>
    <name evidence="1" type="ORF">ACFQ2E_11490</name>
</gene>
<organism evidence="1 2">
    <name type="scientific">Hwangdonia seohaensis</name>
    <dbReference type="NCBI Taxonomy" id="1240727"/>
    <lineage>
        <taxon>Bacteria</taxon>
        <taxon>Pseudomonadati</taxon>
        <taxon>Bacteroidota</taxon>
        <taxon>Flavobacteriia</taxon>
        <taxon>Flavobacteriales</taxon>
        <taxon>Flavobacteriaceae</taxon>
        <taxon>Hwangdonia</taxon>
    </lineage>
</organism>